<evidence type="ECO:0000313" key="2">
    <source>
        <dbReference type="EMBL" id="KKK93017.1"/>
    </source>
</evidence>
<evidence type="ECO:0000259" key="1">
    <source>
        <dbReference type="Pfam" id="PF01850"/>
    </source>
</evidence>
<dbReference type="PANTHER" id="PTHR38826">
    <property type="entry name" value="RIBONUCLEASE VAPC13"/>
    <property type="match status" value="1"/>
</dbReference>
<gene>
    <name evidence="2" type="ORF">LCGC14_2697110</name>
</gene>
<dbReference type="PANTHER" id="PTHR38826:SF5">
    <property type="entry name" value="RIBONUCLEASE VAPC13"/>
    <property type="match status" value="1"/>
</dbReference>
<dbReference type="InterPro" id="IPR002716">
    <property type="entry name" value="PIN_dom"/>
</dbReference>
<sequence length="147" mass="17147">MNDRIFIDTNVLIYAYDKHEPEKQKRAQFLLKEGIQNDNVVISSQVLSEFYCTVTKKIREPMSYDEAHEVIRHFKIFPVVEVDSVLVNRAIETLKQYHIPYWDSLIVAAAERAGCSKLLSEDFNSGQLYYEILAVDPFKTYKTLHIV</sequence>
<accession>A0A0F8ZGS1</accession>
<protein>
    <recommendedName>
        <fullName evidence="1">PIN domain-containing protein</fullName>
    </recommendedName>
</protein>
<dbReference type="Pfam" id="PF01850">
    <property type="entry name" value="PIN"/>
    <property type="match status" value="1"/>
</dbReference>
<dbReference type="AlphaFoldDB" id="A0A0F8ZGS1"/>
<comment type="caution">
    <text evidence="2">The sequence shown here is derived from an EMBL/GenBank/DDBJ whole genome shotgun (WGS) entry which is preliminary data.</text>
</comment>
<reference evidence="2" key="1">
    <citation type="journal article" date="2015" name="Nature">
        <title>Complex archaea that bridge the gap between prokaryotes and eukaryotes.</title>
        <authorList>
            <person name="Spang A."/>
            <person name="Saw J.H."/>
            <person name="Jorgensen S.L."/>
            <person name="Zaremba-Niedzwiedzka K."/>
            <person name="Martijn J."/>
            <person name="Lind A.E."/>
            <person name="van Eijk R."/>
            <person name="Schleper C."/>
            <person name="Guy L."/>
            <person name="Ettema T.J."/>
        </authorList>
    </citation>
    <scope>NUCLEOTIDE SEQUENCE</scope>
</reference>
<dbReference type="Gene3D" id="3.40.50.1010">
    <property type="entry name" value="5'-nuclease"/>
    <property type="match status" value="1"/>
</dbReference>
<dbReference type="InterPro" id="IPR052106">
    <property type="entry name" value="PINc/VapC_TA"/>
</dbReference>
<dbReference type="SUPFAM" id="SSF88723">
    <property type="entry name" value="PIN domain-like"/>
    <property type="match status" value="1"/>
</dbReference>
<dbReference type="InterPro" id="IPR029060">
    <property type="entry name" value="PIN-like_dom_sf"/>
</dbReference>
<feature type="domain" description="PIN" evidence="1">
    <location>
        <begin position="5"/>
        <end position="122"/>
    </location>
</feature>
<organism evidence="2">
    <name type="scientific">marine sediment metagenome</name>
    <dbReference type="NCBI Taxonomy" id="412755"/>
    <lineage>
        <taxon>unclassified sequences</taxon>
        <taxon>metagenomes</taxon>
        <taxon>ecological metagenomes</taxon>
    </lineage>
</organism>
<name>A0A0F8ZGS1_9ZZZZ</name>
<dbReference type="EMBL" id="LAZR01047957">
    <property type="protein sequence ID" value="KKK93017.1"/>
    <property type="molecule type" value="Genomic_DNA"/>
</dbReference>
<dbReference type="CDD" id="cd18692">
    <property type="entry name" value="PIN_VapC-like"/>
    <property type="match status" value="1"/>
</dbReference>
<proteinExistence type="predicted"/>